<organism evidence="7 10">
    <name type="scientific">Sanguibacteroides justesenii</name>
    <dbReference type="NCBI Taxonomy" id="1547597"/>
    <lineage>
        <taxon>Bacteria</taxon>
        <taxon>Pseudomonadati</taxon>
        <taxon>Bacteroidota</taxon>
        <taxon>Bacteroidia</taxon>
        <taxon>Bacteroidales</taxon>
        <taxon>Porphyromonadaceae</taxon>
        <taxon>Sanguibacteroides</taxon>
    </lineage>
</organism>
<evidence type="ECO:0000256" key="3">
    <source>
        <dbReference type="ARBA" id="ARBA00023082"/>
    </source>
</evidence>
<dbReference type="PANTHER" id="PTHR43133:SF46">
    <property type="entry name" value="RNA POLYMERASE SIGMA-70 FACTOR ECF SUBFAMILY"/>
    <property type="match status" value="1"/>
</dbReference>
<sequence length="196" mass="23490">MLYPKRLKMGVLKIQERVEIRQLYRDYYEPLVLWADTIVKDMSLAEDVVQEFFIRLWEKRLYEHLRQEYLKSYLYTSVRNLALRKLQNKKKIENLPDIALVERVWEEVDHTHDELIKRVMDEIQKLPPRSREILECVHLKNMKYAEVAEEMGVSVSTVKTLLVRCVKSLRQSVEGSILLFYICVVNKVKYTVVSRK</sequence>
<feature type="domain" description="RNA polymerase sigma-70 region 2" evidence="5">
    <location>
        <begin position="23"/>
        <end position="90"/>
    </location>
</feature>
<dbReference type="InterPro" id="IPR014284">
    <property type="entry name" value="RNA_pol_sigma-70_dom"/>
</dbReference>
<evidence type="ECO:0000259" key="6">
    <source>
        <dbReference type="Pfam" id="PF08281"/>
    </source>
</evidence>
<feature type="domain" description="RNA polymerase sigma factor 70 region 4 type 2" evidence="6">
    <location>
        <begin position="118"/>
        <end position="167"/>
    </location>
</feature>
<protein>
    <submittedName>
        <fullName evidence="7">Uncharacterized protein</fullName>
    </submittedName>
</protein>
<keyword evidence="2" id="KW-0805">Transcription regulation</keyword>
<evidence type="ECO:0000256" key="1">
    <source>
        <dbReference type="ARBA" id="ARBA00010641"/>
    </source>
</evidence>
<dbReference type="GO" id="GO:0003677">
    <property type="term" value="F:DNA binding"/>
    <property type="evidence" value="ECO:0007669"/>
    <property type="project" value="InterPro"/>
</dbReference>
<dbReference type="PANTHER" id="PTHR43133">
    <property type="entry name" value="RNA POLYMERASE ECF-TYPE SIGMA FACTO"/>
    <property type="match status" value="1"/>
</dbReference>
<evidence type="ECO:0000313" key="10">
    <source>
        <dbReference type="Proteomes" id="UP000031980"/>
    </source>
</evidence>
<dbReference type="NCBIfam" id="TIGR02937">
    <property type="entry name" value="sigma70-ECF"/>
    <property type="match status" value="1"/>
</dbReference>
<comment type="caution">
    <text evidence="7">The sequence shown here is derived from an EMBL/GenBank/DDBJ whole genome shotgun (WGS) entry which is preliminary data.</text>
</comment>
<dbReference type="InterPro" id="IPR007627">
    <property type="entry name" value="RNA_pol_sigma70_r2"/>
</dbReference>
<dbReference type="EMBL" id="JPIT01000016">
    <property type="protein sequence ID" value="KIO46226.1"/>
    <property type="molecule type" value="Genomic_DNA"/>
</dbReference>
<keyword evidence="4" id="KW-0804">Transcription</keyword>
<dbReference type="InterPro" id="IPR036388">
    <property type="entry name" value="WH-like_DNA-bd_sf"/>
</dbReference>
<name>A0A0C3M958_9PORP</name>
<comment type="similarity">
    <text evidence="1">Belongs to the sigma-70 factor family. ECF subfamily.</text>
</comment>
<evidence type="ECO:0000313" key="9">
    <source>
        <dbReference type="Proteomes" id="UP000031937"/>
    </source>
</evidence>
<dbReference type="Gene3D" id="1.10.1740.10">
    <property type="match status" value="1"/>
</dbReference>
<gene>
    <name evidence="7" type="ORF">BA92_14015</name>
    <name evidence="8" type="ORF">IE90_05360</name>
</gene>
<dbReference type="EMBL" id="JPIU01000049">
    <property type="protein sequence ID" value="KIO42968.1"/>
    <property type="molecule type" value="Genomic_DNA"/>
</dbReference>
<accession>A0A0C3M958</accession>
<evidence type="ECO:0000259" key="5">
    <source>
        <dbReference type="Pfam" id="PF04542"/>
    </source>
</evidence>
<dbReference type="InterPro" id="IPR013325">
    <property type="entry name" value="RNA_pol_sigma_r2"/>
</dbReference>
<dbReference type="AlphaFoldDB" id="A0A0C3M958"/>
<proteinExistence type="inferred from homology"/>
<dbReference type="Proteomes" id="UP000031980">
    <property type="component" value="Unassembled WGS sequence"/>
</dbReference>
<dbReference type="InterPro" id="IPR013249">
    <property type="entry name" value="RNA_pol_sigma70_r4_t2"/>
</dbReference>
<keyword evidence="3" id="KW-0731">Sigma factor</keyword>
<evidence type="ECO:0000256" key="4">
    <source>
        <dbReference type="ARBA" id="ARBA00023163"/>
    </source>
</evidence>
<reference evidence="7 10" key="1">
    <citation type="submission" date="2014-07" db="EMBL/GenBank/DDBJ databases">
        <title>Porphyromonadaceae bacterium OUH 308042 = ATCC BAA-2681 = DSM 28342 draft genome.</title>
        <authorList>
            <person name="Sydenham T.V."/>
            <person name="Hasman H."/>
            <person name="Justensen U.S."/>
        </authorList>
    </citation>
    <scope>NUCLEOTIDE SEQUENCE [LARGE SCALE GENOMIC DNA]</scope>
    <source>
        <strain evidence="7 10">OUH 308042</strain>
    </source>
</reference>
<evidence type="ECO:0000256" key="2">
    <source>
        <dbReference type="ARBA" id="ARBA00023015"/>
    </source>
</evidence>
<dbReference type="InterPro" id="IPR039425">
    <property type="entry name" value="RNA_pol_sigma-70-like"/>
</dbReference>
<dbReference type="GO" id="GO:0006352">
    <property type="term" value="P:DNA-templated transcription initiation"/>
    <property type="evidence" value="ECO:0007669"/>
    <property type="project" value="InterPro"/>
</dbReference>
<keyword evidence="10" id="KW-1185">Reference proteome</keyword>
<dbReference type="CDD" id="cd06171">
    <property type="entry name" value="Sigma70_r4"/>
    <property type="match status" value="1"/>
</dbReference>
<dbReference type="InterPro" id="IPR013324">
    <property type="entry name" value="RNA_pol_sigma_r3/r4-like"/>
</dbReference>
<dbReference type="SUPFAM" id="SSF88659">
    <property type="entry name" value="Sigma3 and sigma4 domains of RNA polymerase sigma factors"/>
    <property type="match status" value="1"/>
</dbReference>
<dbReference type="Pfam" id="PF08281">
    <property type="entry name" value="Sigma70_r4_2"/>
    <property type="match status" value="1"/>
</dbReference>
<dbReference type="Proteomes" id="UP000031937">
    <property type="component" value="Unassembled WGS sequence"/>
</dbReference>
<evidence type="ECO:0000313" key="7">
    <source>
        <dbReference type="EMBL" id="KIO42968.1"/>
    </source>
</evidence>
<reference evidence="8 9" key="2">
    <citation type="submission" date="2014-07" db="EMBL/GenBank/DDBJ databases">
        <title>Porphyromonadaceae bacterium OUH 334697 = ATCC BAA-2682 = DSM 28341 draft genome.</title>
        <authorList>
            <person name="Sydenham T.V."/>
            <person name="Hasman H."/>
            <person name="Justesen U.S."/>
        </authorList>
    </citation>
    <scope>NUCLEOTIDE SEQUENCE [LARGE SCALE GENOMIC DNA]</scope>
    <source>
        <strain evidence="8 9">OUH 334697</strain>
    </source>
</reference>
<dbReference type="SUPFAM" id="SSF88946">
    <property type="entry name" value="Sigma2 domain of RNA polymerase sigma factors"/>
    <property type="match status" value="1"/>
</dbReference>
<evidence type="ECO:0000313" key="8">
    <source>
        <dbReference type="EMBL" id="KIO46226.1"/>
    </source>
</evidence>
<dbReference type="Pfam" id="PF04542">
    <property type="entry name" value="Sigma70_r2"/>
    <property type="match status" value="1"/>
</dbReference>
<dbReference type="OrthoDB" id="1119500at2"/>
<dbReference type="Gene3D" id="1.10.10.10">
    <property type="entry name" value="Winged helix-like DNA-binding domain superfamily/Winged helix DNA-binding domain"/>
    <property type="match status" value="1"/>
</dbReference>
<dbReference type="GO" id="GO:0016987">
    <property type="term" value="F:sigma factor activity"/>
    <property type="evidence" value="ECO:0007669"/>
    <property type="project" value="UniProtKB-KW"/>
</dbReference>